<keyword evidence="6 9" id="KW-0378">Hydrolase</keyword>
<dbReference type="InterPro" id="IPR002137">
    <property type="entry name" value="Beta-lactam_class-D_AS"/>
</dbReference>
<gene>
    <name evidence="13" type="ORF">D9V41_08750</name>
</gene>
<dbReference type="OrthoDB" id="5241017at2"/>
<evidence type="ECO:0000256" key="7">
    <source>
        <dbReference type="ARBA" id="ARBA00023136"/>
    </source>
</evidence>
<comment type="similarity">
    <text evidence="3 9">Belongs to the class-D beta-lactamase family.</text>
</comment>
<dbReference type="InterPro" id="IPR005311">
    <property type="entry name" value="PBP_dimer"/>
</dbReference>
<dbReference type="GO" id="GO:0008658">
    <property type="term" value="F:penicillin binding"/>
    <property type="evidence" value="ECO:0007669"/>
    <property type="project" value="InterPro"/>
</dbReference>
<name>A0A3L8PKQ4_9ACTN</name>
<dbReference type="GO" id="GO:0071555">
    <property type="term" value="P:cell wall organization"/>
    <property type="evidence" value="ECO:0007669"/>
    <property type="project" value="TreeGrafter"/>
</dbReference>
<evidence type="ECO:0000259" key="10">
    <source>
        <dbReference type="Pfam" id="PF00905"/>
    </source>
</evidence>
<dbReference type="PROSITE" id="PS00337">
    <property type="entry name" value="BETA_LACTAMASE_D"/>
    <property type="match status" value="1"/>
</dbReference>
<keyword evidence="8 9" id="KW-0046">Antibiotic resistance</keyword>
<dbReference type="SUPFAM" id="SSF54427">
    <property type="entry name" value="NTF2-like"/>
    <property type="match status" value="1"/>
</dbReference>
<evidence type="ECO:0000256" key="6">
    <source>
        <dbReference type="ARBA" id="ARBA00022801"/>
    </source>
</evidence>
<proteinExistence type="inferred from homology"/>
<dbReference type="GO" id="GO:0017001">
    <property type="term" value="P:antibiotic catabolic process"/>
    <property type="evidence" value="ECO:0007669"/>
    <property type="project" value="InterPro"/>
</dbReference>
<dbReference type="Pfam" id="PF05223">
    <property type="entry name" value="MecA_N"/>
    <property type="match status" value="1"/>
</dbReference>
<dbReference type="GO" id="GO:0005886">
    <property type="term" value="C:plasma membrane"/>
    <property type="evidence" value="ECO:0007669"/>
    <property type="project" value="TreeGrafter"/>
</dbReference>
<dbReference type="GO" id="GO:0008800">
    <property type="term" value="F:beta-lactamase activity"/>
    <property type="evidence" value="ECO:0007669"/>
    <property type="project" value="UniProtKB-UniRule"/>
</dbReference>
<dbReference type="SUPFAM" id="SSF56519">
    <property type="entry name" value="Penicillin binding protein dimerisation domain"/>
    <property type="match status" value="1"/>
</dbReference>
<dbReference type="InterPro" id="IPR012338">
    <property type="entry name" value="Beta-lactam/transpept-like"/>
</dbReference>
<dbReference type="EMBL" id="RDBF01000005">
    <property type="protein sequence ID" value="RLV55976.1"/>
    <property type="molecule type" value="Genomic_DNA"/>
</dbReference>
<evidence type="ECO:0000313" key="14">
    <source>
        <dbReference type="Proteomes" id="UP000282515"/>
    </source>
</evidence>
<keyword evidence="5" id="KW-0732">Signal</keyword>
<accession>A0A3L8PKQ4</accession>
<organism evidence="13 14">
    <name type="scientific">Aeromicrobium phragmitis</name>
    <dbReference type="NCBI Taxonomy" id="2478914"/>
    <lineage>
        <taxon>Bacteria</taxon>
        <taxon>Bacillati</taxon>
        <taxon>Actinomycetota</taxon>
        <taxon>Actinomycetes</taxon>
        <taxon>Propionibacteriales</taxon>
        <taxon>Nocardioidaceae</taxon>
        <taxon>Aeromicrobium</taxon>
    </lineage>
</organism>
<comment type="catalytic activity">
    <reaction evidence="9">
        <text>a beta-lactam + H2O = a substituted beta-amino acid</text>
        <dbReference type="Rhea" id="RHEA:20401"/>
        <dbReference type="ChEBI" id="CHEBI:15377"/>
        <dbReference type="ChEBI" id="CHEBI:35627"/>
        <dbReference type="ChEBI" id="CHEBI:140347"/>
        <dbReference type="EC" id="3.5.2.6"/>
    </reaction>
</comment>
<dbReference type="PANTHER" id="PTHR30627">
    <property type="entry name" value="PEPTIDOGLYCAN D,D-TRANSPEPTIDASE"/>
    <property type="match status" value="1"/>
</dbReference>
<keyword evidence="7" id="KW-0472">Membrane</keyword>
<dbReference type="InterPro" id="IPR007887">
    <property type="entry name" value="MecA_N"/>
</dbReference>
<dbReference type="Gene3D" id="3.90.1310.10">
    <property type="entry name" value="Penicillin-binding protein 2a (Domain 2)"/>
    <property type="match status" value="1"/>
</dbReference>
<evidence type="ECO:0000256" key="2">
    <source>
        <dbReference type="ARBA" id="ARBA00007171"/>
    </source>
</evidence>
<dbReference type="PANTHER" id="PTHR30627:SF24">
    <property type="entry name" value="PENICILLIN-BINDING PROTEIN 4B"/>
    <property type="match status" value="1"/>
</dbReference>
<evidence type="ECO:0000256" key="9">
    <source>
        <dbReference type="RuleBase" id="RU361140"/>
    </source>
</evidence>
<dbReference type="SUPFAM" id="SSF56601">
    <property type="entry name" value="beta-lactamase/transpeptidase-like"/>
    <property type="match status" value="1"/>
</dbReference>
<feature type="domain" description="Penicillin-binding protein transpeptidase" evidence="10">
    <location>
        <begin position="355"/>
        <end position="629"/>
    </location>
</feature>
<dbReference type="EC" id="3.5.2.6" evidence="4 9"/>
<feature type="domain" description="Penicillin-binding protein dimerisation" evidence="11">
    <location>
        <begin position="150"/>
        <end position="313"/>
    </location>
</feature>
<dbReference type="AlphaFoldDB" id="A0A3L8PKQ4"/>
<dbReference type="InterPro" id="IPR036138">
    <property type="entry name" value="PBP_dimer_sf"/>
</dbReference>
<evidence type="ECO:0000256" key="3">
    <source>
        <dbReference type="ARBA" id="ARBA00007898"/>
    </source>
</evidence>
<protein>
    <recommendedName>
        <fullName evidence="4 9">Beta-lactamase</fullName>
        <ecNumber evidence="4 9">3.5.2.6</ecNumber>
    </recommendedName>
</protein>
<dbReference type="GO" id="GO:0071972">
    <property type="term" value="F:peptidoglycan L,D-transpeptidase activity"/>
    <property type="evidence" value="ECO:0007669"/>
    <property type="project" value="TreeGrafter"/>
</dbReference>
<dbReference type="GO" id="GO:0046677">
    <property type="term" value="P:response to antibiotic"/>
    <property type="evidence" value="ECO:0007669"/>
    <property type="project" value="UniProtKB-UniRule"/>
</dbReference>
<dbReference type="Gene3D" id="3.40.710.10">
    <property type="entry name" value="DD-peptidase/beta-lactamase superfamily"/>
    <property type="match status" value="1"/>
</dbReference>
<evidence type="ECO:0000256" key="8">
    <source>
        <dbReference type="ARBA" id="ARBA00023251"/>
    </source>
</evidence>
<sequence>MTLGAAGRQDSSMRKLLATGLLSSLVLSGCSLFSDRGQIEDLADSLAAALAEHSLADVPLTRDSDAERHEELVSPLNSRPVTVSVGEVTEEGDTASATLRWTWELGGQEWRYDTQAPLVHDGDRWQVDWSPALVESSLTDEDRLVVSSLAAQRGRVLGQGDLPVVEDRPVLRFGIDKTKVEAAQVGTSAERLAAMLDIDAAGYRTRVEGAGPQAFVEALVLRSEEASGVDPNYAAIPGAVALEDEMPLAPTRDFAAELLGRVGPATAEIIEKSEGRIQVGDVVGLSGLQAQYDEVLGGTPGVEVAAVGADGQRRQLFSAEPRDGEDLRTTLDAAMQQKAEAILAGAGEDAPPSALVAMRPSDGALLAAANGNGGLNIATTGQYAPGSTFKLVTALALLRSGVAPGDVIECPATINVDGRVFENYDDYPTNRLGAVSLTTAFANSCNTALIGARDRLDDTALTEAADALGLGRDHDLGFPSYFGQVPPPEGETEKAADVIGQGKVLASPMAMAAAAASVSAGHAVVPTLLPDYESTVDEGDAPALTEQEAQTLRDLLRAVVTDGSGAFLAHVPGDVGAKTGTAEYGEPGPDGKLATHAWMIAIQGDLAVAVFVEDGESGSGTAGPLLEAFLR</sequence>
<keyword evidence="14" id="KW-1185">Reference proteome</keyword>
<comment type="caution">
    <text evidence="13">The sequence shown here is derived from an EMBL/GenBank/DDBJ whole genome shotgun (WGS) entry which is preliminary data.</text>
</comment>
<comment type="similarity">
    <text evidence="2">Belongs to the transpeptidase family.</text>
</comment>
<evidence type="ECO:0000259" key="11">
    <source>
        <dbReference type="Pfam" id="PF03717"/>
    </source>
</evidence>
<reference evidence="13 14" key="1">
    <citation type="submission" date="2018-10" db="EMBL/GenBank/DDBJ databases">
        <title>Aeromicrobium sp. 9W16Y-2 whole genome shotgun sequence.</title>
        <authorList>
            <person name="Li F."/>
        </authorList>
    </citation>
    <scope>NUCLEOTIDE SEQUENCE [LARGE SCALE GENOMIC DNA]</scope>
    <source>
        <strain evidence="13 14">9W16Y-2</strain>
    </source>
</reference>
<evidence type="ECO:0000259" key="12">
    <source>
        <dbReference type="Pfam" id="PF05223"/>
    </source>
</evidence>
<evidence type="ECO:0000256" key="5">
    <source>
        <dbReference type="ARBA" id="ARBA00022729"/>
    </source>
</evidence>
<evidence type="ECO:0000313" key="13">
    <source>
        <dbReference type="EMBL" id="RLV55976.1"/>
    </source>
</evidence>
<feature type="domain" description="NTF2-like N-terminal transpeptidase" evidence="12">
    <location>
        <begin position="60"/>
        <end position="141"/>
    </location>
</feature>
<dbReference type="Pfam" id="PF03717">
    <property type="entry name" value="PBP_dimer"/>
    <property type="match status" value="1"/>
</dbReference>
<evidence type="ECO:0000256" key="1">
    <source>
        <dbReference type="ARBA" id="ARBA00004370"/>
    </source>
</evidence>
<dbReference type="InterPro" id="IPR032710">
    <property type="entry name" value="NTF2-like_dom_sf"/>
</dbReference>
<comment type="subcellular location">
    <subcellularLocation>
        <location evidence="1">Membrane</location>
    </subcellularLocation>
</comment>
<dbReference type="Proteomes" id="UP000282515">
    <property type="component" value="Unassembled WGS sequence"/>
</dbReference>
<dbReference type="InterPro" id="IPR001460">
    <property type="entry name" value="PCN-bd_Tpept"/>
</dbReference>
<dbReference type="Pfam" id="PF00905">
    <property type="entry name" value="Transpeptidase"/>
    <property type="match status" value="1"/>
</dbReference>
<evidence type="ECO:0000256" key="4">
    <source>
        <dbReference type="ARBA" id="ARBA00012865"/>
    </source>
</evidence>
<dbReference type="InterPro" id="IPR050515">
    <property type="entry name" value="Beta-lactam/transpept"/>
</dbReference>